<feature type="transmembrane region" description="Helical" evidence="1">
    <location>
        <begin position="67"/>
        <end position="88"/>
    </location>
</feature>
<name>A0A9D2D134_9FIRM</name>
<feature type="transmembrane region" description="Helical" evidence="1">
    <location>
        <begin position="5"/>
        <end position="20"/>
    </location>
</feature>
<sequence>MAIGIIGIIVALVIFLYGAYKNVSTLYLAPACAFIVAVTNMINPTVAFTDFYVGSVQTNAATGQPEMVGIVSMIVSVFPTIFLGGIFGKVLTDSGAATSIASTLVNKFVMPVENRIKQAKRAVLIMLIIEVVLTYGGVDGFVAVFATFPIALFMAEKIGIPRRLVPAMLVLSCGANSAPFVLSINNILCMNILGTNSGAAAIPGFISFVIIEVGVYLICSTFIVKAIKKNETFDRGPCPAIRAEDPNVKKPHFVVSLIPLILVFLLFLIAQNASLALCVGIISTIVLMSQYFQANEENHNPVGRWVGKIINSLNDGAVNAAQSVMIIVAASGFAAVVQQTEAFSAMVGKLMSLPFPPLLIAIIMVIIVVAFTSSPPAALAVVLPIIASAFIWPQLEQGLAPLINPDALARTSAIAVSTFETLPVNGLILLTNGLACIKIKDGYLPQFLMTVIMTLVGTFICLALCLIAPGIV</sequence>
<comment type="caution">
    <text evidence="2">The sequence shown here is derived from an EMBL/GenBank/DDBJ whole genome shotgun (WGS) entry which is preliminary data.</text>
</comment>
<dbReference type="PANTHER" id="PTHR30354">
    <property type="entry name" value="GNT FAMILY GLUCONATE TRANSPORTER"/>
    <property type="match status" value="1"/>
</dbReference>
<reference evidence="2" key="2">
    <citation type="submission" date="2021-04" db="EMBL/GenBank/DDBJ databases">
        <authorList>
            <person name="Gilroy R."/>
        </authorList>
    </citation>
    <scope>NUCLEOTIDE SEQUENCE</scope>
    <source>
        <strain evidence="2">CHK192-9172</strain>
    </source>
</reference>
<feature type="transmembrane region" description="Helical" evidence="1">
    <location>
        <begin position="122"/>
        <end position="155"/>
    </location>
</feature>
<dbReference type="Proteomes" id="UP000824024">
    <property type="component" value="Unassembled WGS sequence"/>
</dbReference>
<feature type="transmembrane region" description="Helical" evidence="1">
    <location>
        <begin position="275"/>
        <end position="292"/>
    </location>
</feature>
<feature type="transmembrane region" description="Helical" evidence="1">
    <location>
        <begin position="350"/>
        <end position="371"/>
    </location>
</feature>
<feature type="transmembrane region" description="Helical" evidence="1">
    <location>
        <begin position="447"/>
        <end position="471"/>
    </location>
</feature>
<dbReference type="GO" id="GO:0015128">
    <property type="term" value="F:gluconate transmembrane transporter activity"/>
    <property type="evidence" value="ECO:0007669"/>
    <property type="project" value="InterPro"/>
</dbReference>
<reference evidence="2" key="1">
    <citation type="journal article" date="2021" name="PeerJ">
        <title>Extensive microbial diversity within the chicken gut microbiome revealed by metagenomics and culture.</title>
        <authorList>
            <person name="Gilroy R."/>
            <person name="Ravi A."/>
            <person name="Getino M."/>
            <person name="Pursley I."/>
            <person name="Horton D.L."/>
            <person name="Alikhan N.F."/>
            <person name="Baker D."/>
            <person name="Gharbi K."/>
            <person name="Hall N."/>
            <person name="Watson M."/>
            <person name="Adriaenssens E.M."/>
            <person name="Foster-Nyarko E."/>
            <person name="Jarju S."/>
            <person name="Secka A."/>
            <person name="Antonio M."/>
            <person name="Oren A."/>
            <person name="Chaudhuri R.R."/>
            <person name="La Ragione R."/>
            <person name="Hildebrand F."/>
            <person name="Pallen M.J."/>
        </authorList>
    </citation>
    <scope>NUCLEOTIDE SEQUENCE</scope>
    <source>
        <strain evidence="2">CHK192-9172</strain>
    </source>
</reference>
<evidence type="ECO:0000313" key="2">
    <source>
        <dbReference type="EMBL" id="HIZ06486.1"/>
    </source>
</evidence>
<evidence type="ECO:0008006" key="4">
    <source>
        <dbReference type="Google" id="ProtNLM"/>
    </source>
</evidence>
<organism evidence="2 3">
    <name type="scientific">Candidatus Eubacterium avistercoris</name>
    <dbReference type="NCBI Taxonomy" id="2838567"/>
    <lineage>
        <taxon>Bacteria</taxon>
        <taxon>Bacillati</taxon>
        <taxon>Bacillota</taxon>
        <taxon>Clostridia</taxon>
        <taxon>Eubacteriales</taxon>
        <taxon>Eubacteriaceae</taxon>
        <taxon>Eubacterium</taxon>
    </lineage>
</organism>
<evidence type="ECO:0000256" key="1">
    <source>
        <dbReference type="SAM" id="Phobius"/>
    </source>
</evidence>
<dbReference type="InterPro" id="IPR003474">
    <property type="entry name" value="Glcn_transporter"/>
</dbReference>
<keyword evidence="1" id="KW-1133">Transmembrane helix</keyword>
<feature type="transmembrane region" description="Helical" evidence="1">
    <location>
        <begin position="167"/>
        <end position="188"/>
    </location>
</feature>
<dbReference type="AlphaFoldDB" id="A0A9D2D134"/>
<proteinExistence type="predicted"/>
<protein>
    <recommendedName>
        <fullName evidence="4">GntP family permease</fullName>
    </recommendedName>
</protein>
<keyword evidence="1" id="KW-0812">Transmembrane</keyword>
<feature type="transmembrane region" description="Helical" evidence="1">
    <location>
        <begin position="200"/>
        <end position="224"/>
    </location>
</feature>
<accession>A0A9D2D134</accession>
<evidence type="ECO:0000313" key="3">
    <source>
        <dbReference type="Proteomes" id="UP000824024"/>
    </source>
</evidence>
<feature type="transmembrane region" description="Helical" evidence="1">
    <location>
        <begin position="252"/>
        <end position="270"/>
    </location>
</feature>
<feature type="transmembrane region" description="Helical" evidence="1">
    <location>
        <begin position="26"/>
        <end position="46"/>
    </location>
</feature>
<dbReference type="EMBL" id="DXCH01000029">
    <property type="protein sequence ID" value="HIZ06486.1"/>
    <property type="molecule type" value="Genomic_DNA"/>
</dbReference>
<keyword evidence="1" id="KW-0472">Membrane</keyword>
<dbReference type="GO" id="GO:0005886">
    <property type="term" value="C:plasma membrane"/>
    <property type="evidence" value="ECO:0007669"/>
    <property type="project" value="TreeGrafter"/>
</dbReference>
<gene>
    <name evidence="2" type="ORF">IAA08_00955</name>
</gene>
<feature type="transmembrane region" description="Helical" evidence="1">
    <location>
        <begin position="320"/>
        <end position="338"/>
    </location>
</feature>
<dbReference type="PANTHER" id="PTHR30354:SF7">
    <property type="entry name" value="BLL7963 PROTEIN"/>
    <property type="match status" value="1"/>
</dbReference>